<organism evidence="7 8">
    <name type="scientific">Photobacterium kishitanii</name>
    <dbReference type="NCBI Taxonomy" id="318456"/>
    <lineage>
        <taxon>Bacteria</taxon>
        <taxon>Pseudomonadati</taxon>
        <taxon>Pseudomonadota</taxon>
        <taxon>Gammaproteobacteria</taxon>
        <taxon>Vibrionales</taxon>
        <taxon>Vibrionaceae</taxon>
        <taxon>Photobacterium</taxon>
    </lineage>
</organism>
<evidence type="ECO:0000256" key="4">
    <source>
        <dbReference type="ARBA" id="ARBA00023143"/>
    </source>
</evidence>
<comment type="subunit">
    <text evidence="6">The basal body constitutes a major portion of the flagellar organelle and consists of a number of rings mounted on a central rod.</text>
</comment>
<dbReference type="NCBIfam" id="TIGR01396">
    <property type="entry name" value="FlgB"/>
    <property type="match status" value="1"/>
</dbReference>
<evidence type="ECO:0000256" key="6">
    <source>
        <dbReference type="PIRNR" id="PIRNR002889"/>
    </source>
</evidence>
<comment type="subcellular location">
    <subcellularLocation>
        <location evidence="1 6">Bacterial flagellum basal body</location>
    </subcellularLocation>
</comment>
<dbReference type="GO" id="GO:0071973">
    <property type="term" value="P:bacterial-type flagellum-dependent cell motility"/>
    <property type="evidence" value="ECO:0007669"/>
    <property type="project" value="InterPro"/>
</dbReference>
<dbReference type="EMBL" id="PYNF01000002">
    <property type="protein sequence ID" value="PSV01123.1"/>
    <property type="molecule type" value="Genomic_DNA"/>
</dbReference>
<evidence type="ECO:0000313" key="7">
    <source>
        <dbReference type="EMBL" id="PSV01123.1"/>
    </source>
</evidence>
<keyword evidence="7" id="KW-0282">Flagellum</keyword>
<evidence type="ECO:0000256" key="5">
    <source>
        <dbReference type="ARBA" id="ARBA00024934"/>
    </source>
</evidence>
<comment type="similarity">
    <text evidence="2 6">Belongs to the flagella basal body rod proteins family.</text>
</comment>
<keyword evidence="7" id="KW-0969">Cilium</keyword>
<accession>A0A2T3KMU5</accession>
<sequence length="129" mass="14292">MNKLDNLSYYNQALRIRELQLSLSASNIANQDTPNYKAKGVDFKTQMDNLAGGQSVALLKKSPRHFSGMGDYGGINIKYVNGGLVKADGNTVNEHFEKAQLINEKAMYEATLNLSKRSADSILNSMKFQ</sequence>
<evidence type="ECO:0000256" key="1">
    <source>
        <dbReference type="ARBA" id="ARBA00004117"/>
    </source>
</evidence>
<gene>
    <name evidence="7" type="primary">flgB</name>
    <name evidence="7" type="ORF">C9J27_03630</name>
</gene>
<reference evidence="7 8" key="1">
    <citation type="submission" date="2018-01" db="EMBL/GenBank/DDBJ databases">
        <title>Whole genome sequencing of Histamine producing bacteria.</title>
        <authorList>
            <person name="Butler K."/>
        </authorList>
    </citation>
    <scope>NUCLEOTIDE SEQUENCE [LARGE SCALE GENOMIC DNA]</scope>
    <source>
        <strain evidence="7 8">FS-7.2</strain>
    </source>
</reference>
<name>A0A2T3KMU5_9GAMM</name>
<comment type="function">
    <text evidence="5 6">Structural component of flagellum, the bacterial motility apparatus. Part of the rod structure of flagellar basal body.</text>
</comment>
<protein>
    <recommendedName>
        <fullName evidence="3 6">Flagellar basal body rod protein FlgB</fullName>
    </recommendedName>
</protein>
<comment type="caution">
    <text evidence="7">The sequence shown here is derived from an EMBL/GenBank/DDBJ whole genome shotgun (WGS) entry which is preliminary data.</text>
</comment>
<evidence type="ECO:0000256" key="3">
    <source>
        <dbReference type="ARBA" id="ARBA00014376"/>
    </source>
</evidence>
<dbReference type="Proteomes" id="UP000241426">
    <property type="component" value="Unassembled WGS sequence"/>
</dbReference>
<dbReference type="GO" id="GO:0030694">
    <property type="term" value="C:bacterial-type flagellum basal body, rod"/>
    <property type="evidence" value="ECO:0007669"/>
    <property type="project" value="InterPro"/>
</dbReference>
<proteinExistence type="inferred from homology"/>
<dbReference type="PIRSF" id="PIRSF002889">
    <property type="entry name" value="Rod_FlgB"/>
    <property type="match status" value="1"/>
</dbReference>
<dbReference type="AlphaFoldDB" id="A0A2T3KMU5"/>
<dbReference type="RefSeq" id="WP_107288850.1">
    <property type="nucleotide sequence ID" value="NZ_PYNF01000002.1"/>
</dbReference>
<keyword evidence="7" id="KW-0966">Cell projection</keyword>
<evidence type="ECO:0000313" key="8">
    <source>
        <dbReference type="Proteomes" id="UP000241426"/>
    </source>
</evidence>
<keyword evidence="4 6" id="KW-0975">Bacterial flagellum</keyword>
<dbReference type="InterPro" id="IPR006300">
    <property type="entry name" value="FlgB"/>
</dbReference>
<evidence type="ECO:0000256" key="2">
    <source>
        <dbReference type="ARBA" id="ARBA00009677"/>
    </source>
</evidence>